<dbReference type="EMBL" id="OU895878">
    <property type="protein sequence ID" value="CAG9802983.1"/>
    <property type="molecule type" value="Genomic_DNA"/>
</dbReference>
<keyword evidence="3" id="KW-1185">Reference proteome</keyword>
<dbReference type="PANTHER" id="PTHR12991">
    <property type="entry name" value="NITROGEN PERMEASE REGULATOR 2/TUMOR SUPPRESSOR CANDIDATE 4"/>
    <property type="match status" value="1"/>
</dbReference>
<name>A0A9N9RQK4_9DIPT</name>
<dbReference type="GO" id="GO:0010508">
    <property type="term" value="P:positive regulation of autophagy"/>
    <property type="evidence" value="ECO:0007669"/>
    <property type="project" value="TreeGrafter"/>
</dbReference>
<proteinExistence type="inferred from homology"/>
<dbReference type="GO" id="GO:0005774">
    <property type="term" value="C:vacuolar membrane"/>
    <property type="evidence" value="ECO:0007669"/>
    <property type="project" value="TreeGrafter"/>
</dbReference>
<evidence type="ECO:0000256" key="1">
    <source>
        <dbReference type="ARBA" id="ARBA00008433"/>
    </source>
</evidence>
<evidence type="ECO:0000313" key="2">
    <source>
        <dbReference type="EMBL" id="CAG9802983.1"/>
    </source>
</evidence>
<accession>A0A9N9RQK4</accession>
<dbReference type="GO" id="GO:1990130">
    <property type="term" value="C:GATOR1 complex"/>
    <property type="evidence" value="ECO:0007669"/>
    <property type="project" value="TreeGrafter"/>
</dbReference>
<dbReference type="InterPro" id="IPR009348">
    <property type="entry name" value="NPR2-like"/>
</dbReference>
<dbReference type="PANTHER" id="PTHR12991:SF10">
    <property type="entry name" value="GATOR COMPLEX PROTEIN NPRL2"/>
    <property type="match status" value="1"/>
</dbReference>
<reference evidence="2" key="2">
    <citation type="submission" date="2022-10" db="EMBL/GenBank/DDBJ databases">
        <authorList>
            <consortium name="ENA_rothamsted_submissions"/>
            <consortium name="culmorum"/>
            <person name="King R."/>
        </authorList>
    </citation>
    <scope>NUCLEOTIDE SEQUENCE</scope>
</reference>
<dbReference type="GO" id="GO:0034198">
    <property type="term" value="P:cellular response to amino acid starvation"/>
    <property type="evidence" value="ECO:0007669"/>
    <property type="project" value="TreeGrafter"/>
</dbReference>
<dbReference type="GO" id="GO:0005096">
    <property type="term" value="F:GTPase activator activity"/>
    <property type="evidence" value="ECO:0007669"/>
    <property type="project" value="TreeGrafter"/>
</dbReference>
<evidence type="ECO:0008006" key="4">
    <source>
        <dbReference type="Google" id="ProtNLM"/>
    </source>
</evidence>
<dbReference type="OrthoDB" id="338854at2759"/>
<dbReference type="AlphaFoldDB" id="A0A9N9RQK4"/>
<dbReference type="GO" id="GO:1904262">
    <property type="term" value="P:negative regulation of TORC1 signaling"/>
    <property type="evidence" value="ECO:0007669"/>
    <property type="project" value="TreeGrafter"/>
</dbReference>
<organism evidence="2 3">
    <name type="scientific">Chironomus riparius</name>
    <dbReference type="NCBI Taxonomy" id="315576"/>
    <lineage>
        <taxon>Eukaryota</taxon>
        <taxon>Metazoa</taxon>
        <taxon>Ecdysozoa</taxon>
        <taxon>Arthropoda</taxon>
        <taxon>Hexapoda</taxon>
        <taxon>Insecta</taxon>
        <taxon>Pterygota</taxon>
        <taxon>Neoptera</taxon>
        <taxon>Endopterygota</taxon>
        <taxon>Diptera</taxon>
        <taxon>Nematocera</taxon>
        <taxon>Chironomoidea</taxon>
        <taxon>Chironomidae</taxon>
        <taxon>Chironominae</taxon>
        <taxon>Chironomus</taxon>
    </lineage>
</organism>
<dbReference type="Proteomes" id="UP001153620">
    <property type="component" value="Chromosome 2"/>
</dbReference>
<gene>
    <name evidence="2" type="ORF">CHIRRI_LOCUS5886</name>
</gene>
<reference evidence="2" key="1">
    <citation type="submission" date="2022-01" db="EMBL/GenBank/DDBJ databases">
        <authorList>
            <person name="King R."/>
        </authorList>
    </citation>
    <scope>NUCLEOTIDE SEQUENCE</scope>
</reference>
<sequence length="387" mass="44762">MLTQESNLAGKEGIIRCIFLSEFHATAGSKITCQSPQNFISKHAFDLINAYILPKRELERQVLTVNTLGIKIVGYPVKIDHEKYARNAFYFNICFVCDHYCRSVQYEPIVKKLCEFLIMMEMQYSFLSNDEYRPRIQKMLNKIISDLNESKVCTITEEETSIHLKILKITDDPPEVFDHQVPVLKREFENMSLSECDLTTQQVLPFINGLHHVGKISMLADVENALVKSCIQNLVYYNFVELLPLFKYSNVYMCTRNLQKLARNQDFAQECLSYVALKNDQPIPTIYNVFQIYSQMTHGVNLKTLCIRLSPRQNNINERKLVDYGLKHSLIRCINKYPIFTGSIPNARQKMYNGMNHFDEICCATGLSTIKLEELIDADTNVTILMK</sequence>
<comment type="similarity">
    <text evidence="1">Belongs to the NPR2 family.</text>
</comment>
<protein>
    <recommendedName>
        <fullName evidence="4">Nitrogen permease regulator 2-like protein</fullName>
    </recommendedName>
</protein>
<evidence type="ECO:0000313" key="3">
    <source>
        <dbReference type="Proteomes" id="UP001153620"/>
    </source>
</evidence>
<dbReference type="Pfam" id="PF06218">
    <property type="entry name" value="NPR2"/>
    <property type="match status" value="2"/>
</dbReference>